<organism evidence="2">
    <name type="scientific">Trypanosoma vivax (strain Y486)</name>
    <dbReference type="NCBI Taxonomy" id="1055687"/>
    <lineage>
        <taxon>Eukaryota</taxon>
        <taxon>Discoba</taxon>
        <taxon>Euglenozoa</taxon>
        <taxon>Kinetoplastea</taxon>
        <taxon>Metakinetoplastina</taxon>
        <taxon>Trypanosomatida</taxon>
        <taxon>Trypanosomatidae</taxon>
        <taxon>Trypanosoma</taxon>
        <taxon>Duttonella</taxon>
    </lineage>
</organism>
<gene>
    <name evidence="2" type="ORF">TVY486_0403460</name>
</gene>
<dbReference type="Pfam" id="PF10217">
    <property type="entry name" value="DUF2039"/>
    <property type="match status" value="1"/>
</dbReference>
<evidence type="ECO:0000313" key="2">
    <source>
        <dbReference type="EMBL" id="CCC47680.1"/>
    </source>
</evidence>
<dbReference type="AlphaFoldDB" id="G0TUP5"/>
<dbReference type="PANTHER" id="PTHR22876">
    <property type="entry name" value="ZGC:101016"/>
    <property type="match status" value="1"/>
</dbReference>
<accession>G0TUP5</accession>
<feature type="region of interest" description="Disordered" evidence="1">
    <location>
        <begin position="1"/>
        <end position="20"/>
    </location>
</feature>
<dbReference type="InterPro" id="IPR019351">
    <property type="entry name" value="DUF2039"/>
</dbReference>
<dbReference type="VEuPathDB" id="TriTrypDB:TvY486_0403460"/>
<evidence type="ECO:0000256" key="1">
    <source>
        <dbReference type="SAM" id="MobiDB-lite"/>
    </source>
</evidence>
<reference evidence="2" key="1">
    <citation type="journal article" date="2012" name="Proc. Natl. Acad. Sci. U.S.A.">
        <title>Antigenic diversity is generated by distinct evolutionary mechanisms in African trypanosome species.</title>
        <authorList>
            <person name="Jackson A.P."/>
            <person name="Berry A."/>
            <person name="Aslett M."/>
            <person name="Allison H.C."/>
            <person name="Burton P."/>
            <person name="Vavrova-Anderson J."/>
            <person name="Brown R."/>
            <person name="Browne H."/>
            <person name="Corton N."/>
            <person name="Hauser H."/>
            <person name="Gamble J."/>
            <person name="Gilderthorp R."/>
            <person name="Marcello L."/>
            <person name="McQuillan J."/>
            <person name="Otto T.D."/>
            <person name="Quail M.A."/>
            <person name="Sanders M.J."/>
            <person name="van Tonder A."/>
            <person name="Ginger M.L."/>
            <person name="Field M.C."/>
            <person name="Barry J.D."/>
            <person name="Hertz-Fowler C."/>
            <person name="Berriman M."/>
        </authorList>
    </citation>
    <scope>NUCLEOTIDE SEQUENCE</scope>
    <source>
        <strain evidence="2">Y486</strain>
    </source>
</reference>
<name>G0TUP5_TRYVY</name>
<proteinExistence type="predicted"/>
<dbReference type="PANTHER" id="PTHR22876:SF5">
    <property type="entry name" value="CHROMOSOME 9 OPEN READING FRAME 85"/>
    <property type="match status" value="1"/>
</dbReference>
<sequence>MKEMAGKRPAKSGARGPQQVHMNRVKFDPYRYKQEDQKIPASTLATMTSLCRRRCCDILQWKVDYGKYIPLERHRKCNICHEKTVTYAYHHICQRCAEEQCRCAKCQKPPPTRCEVVNPEENEGCERNNNYEDGNKDDTTCDELSDAEPQKCRTTSKYMFVEEEDSDEELKPLCGLDIRQVKRRKLASLRQQESELLSRMRERDRRTALRRSVWEGQRHMGKVDSDEEIL</sequence>
<protein>
    <submittedName>
        <fullName evidence="2">Uncharacterized protein</fullName>
    </submittedName>
</protein>
<dbReference type="EMBL" id="HE573020">
    <property type="protein sequence ID" value="CCC47680.1"/>
    <property type="molecule type" value="Genomic_DNA"/>
</dbReference>